<dbReference type="eggNOG" id="COG3064">
    <property type="taxonomic scope" value="Bacteria"/>
</dbReference>
<protein>
    <submittedName>
        <fullName evidence="1">TolA protein, transmembrane link with the outer membrane lipoprotein, Pal</fullName>
    </submittedName>
</protein>
<dbReference type="Pfam" id="PF06519">
    <property type="entry name" value="TolA"/>
    <property type="match status" value="1"/>
</dbReference>
<dbReference type="Gene3D" id="3.30.1150.10">
    <property type="match status" value="1"/>
</dbReference>
<sequence length="232" mass="26066">MKAILVEPKQVVQQHHEKDKQVQQQVERQKPIAKKRITKQMRYQQKTFKDVIGKGSEKTEHSTIDKKNHLNKKGTHEAAKQSLEVENLLDDLTNAKNVSTFSKPNKVNKTSHSNVDNLLDDLINAKNMPTFSKPNKVNKTSHSDVDINAYKTMVSQAISKKFYDTGRFSGKTCDLHINLASDGMLISITTSKGDPELCQAAVLAAKLARLPKPPTMQVYERVKTATIVFSPQ</sequence>
<dbReference type="AlphaFoldDB" id="A0A088MXR9"/>
<dbReference type="NCBIfam" id="TIGR02794">
    <property type="entry name" value="tolA_full"/>
    <property type="match status" value="1"/>
</dbReference>
<organism evidence="1 2">
    <name type="scientific">Candidatus Palibaumannia cicadellinicola</name>
    <dbReference type="NCBI Taxonomy" id="186490"/>
    <lineage>
        <taxon>Bacteria</taxon>
        <taxon>Pseudomonadati</taxon>
        <taxon>Pseudomonadota</taxon>
        <taxon>Gammaproteobacteria</taxon>
        <taxon>Candidatus Palibaumannia</taxon>
    </lineage>
</organism>
<keyword evidence="1" id="KW-0449">Lipoprotein</keyword>
<dbReference type="Proteomes" id="UP000067325">
    <property type="component" value="Chromosome"/>
</dbReference>
<evidence type="ECO:0000313" key="1">
    <source>
        <dbReference type="EMBL" id="AIN46999.1"/>
    </source>
</evidence>
<dbReference type="EMBL" id="CP008985">
    <property type="protein sequence ID" value="AIN46999.1"/>
    <property type="molecule type" value="Genomic_DNA"/>
</dbReference>
<accession>A0A088MXR9</accession>
<reference evidence="1 2" key="1">
    <citation type="journal article" date="2014" name="MBio">
        <title>Differential genome evolution between companion symbionts in an insect-bacterial symbiosis.</title>
        <authorList>
            <person name="Bennett G.M."/>
            <person name="McCutcheon J.P."/>
            <person name="MacDonald B.R."/>
            <person name="Romanovicz D."/>
            <person name="Moran N.A."/>
        </authorList>
    </citation>
    <scope>NUCLEOTIDE SEQUENCE [LARGE SCALE GENOMIC DNA]</scope>
    <source>
        <strain evidence="1 2">BGSS</strain>
    </source>
</reference>
<proteinExistence type="predicted"/>
<dbReference type="InterPro" id="IPR014161">
    <property type="entry name" value="Tol-Pal_TolA"/>
</dbReference>
<gene>
    <name evidence="1" type="ORF">IM45_232</name>
</gene>
<keyword evidence="1" id="KW-0812">Transmembrane</keyword>
<dbReference type="GO" id="GO:0016020">
    <property type="term" value="C:membrane"/>
    <property type="evidence" value="ECO:0007669"/>
    <property type="project" value="InterPro"/>
</dbReference>
<dbReference type="SUPFAM" id="SSF74653">
    <property type="entry name" value="TolA/TonB C-terminal domain"/>
    <property type="match status" value="1"/>
</dbReference>
<dbReference type="KEGG" id="bcib:IM45_232"/>
<evidence type="ECO:0000313" key="2">
    <source>
        <dbReference type="Proteomes" id="UP000067325"/>
    </source>
</evidence>
<dbReference type="GO" id="GO:0019534">
    <property type="term" value="F:toxin transmembrane transporter activity"/>
    <property type="evidence" value="ECO:0007669"/>
    <property type="project" value="InterPro"/>
</dbReference>
<name>A0A088MXR9_9GAMM</name>
<dbReference type="GO" id="GO:0043213">
    <property type="term" value="P:bacteriocin transport"/>
    <property type="evidence" value="ECO:0007669"/>
    <property type="project" value="InterPro"/>
</dbReference>
<keyword evidence="1" id="KW-0472">Membrane</keyword>